<dbReference type="InterPro" id="IPR036837">
    <property type="entry name" value="Cation_efflux_CTD_sf"/>
</dbReference>
<dbReference type="SUPFAM" id="SSF160240">
    <property type="entry name" value="Cation efflux protein cytoplasmic domain-like"/>
    <property type="match status" value="1"/>
</dbReference>
<reference evidence="11" key="2">
    <citation type="submission" date="2021-04" db="EMBL/GenBank/DDBJ databases">
        <authorList>
            <person name="Gilroy R."/>
        </authorList>
    </citation>
    <scope>NUCLEOTIDE SEQUENCE</scope>
    <source>
        <strain evidence="11">ChiBcec8-13705</strain>
    </source>
</reference>
<protein>
    <submittedName>
        <fullName evidence="11">Cation diffusion facilitator family transporter</fullName>
    </submittedName>
</protein>
<proteinExistence type="inferred from homology"/>
<dbReference type="InterPro" id="IPR027470">
    <property type="entry name" value="Cation_efflux_CTD"/>
</dbReference>
<evidence type="ECO:0000259" key="10">
    <source>
        <dbReference type="Pfam" id="PF16916"/>
    </source>
</evidence>
<evidence type="ECO:0000256" key="8">
    <source>
        <dbReference type="SAM" id="Phobius"/>
    </source>
</evidence>
<dbReference type="InterPro" id="IPR002524">
    <property type="entry name" value="Cation_efflux"/>
</dbReference>
<evidence type="ECO:0000256" key="6">
    <source>
        <dbReference type="ARBA" id="ARBA00023136"/>
    </source>
</evidence>
<evidence type="ECO:0000256" key="3">
    <source>
        <dbReference type="ARBA" id="ARBA00022448"/>
    </source>
</evidence>
<feature type="domain" description="Cation efflux protein transmembrane" evidence="9">
    <location>
        <begin position="32"/>
        <end position="221"/>
    </location>
</feature>
<feature type="transmembrane region" description="Helical" evidence="8">
    <location>
        <begin position="97"/>
        <end position="115"/>
    </location>
</feature>
<dbReference type="Proteomes" id="UP000886803">
    <property type="component" value="Unassembled WGS sequence"/>
</dbReference>
<dbReference type="Gene3D" id="3.30.70.1350">
    <property type="entry name" value="Cation efflux protein, cytoplasmic domain"/>
    <property type="match status" value="1"/>
</dbReference>
<dbReference type="SUPFAM" id="SSF161111">
    <property type="entry name" value="Cation efflux protein transmembrane domain-like"/>
    <property type="match status" value="1"/>
</dbReference>
<evidence type="ECO:0000313" key="12">
    <source>
        <dbReference type="Proteomes" id="UP000886803"/>
    </source>
</evidence>
<dbReference type="GO" id="GO:0016020">
    <property type="term" value="C:membrane"/>
    <property type="evidence" value="ECO:0007669"/>
    <property type="project" value="UniProtKB-SubCell"/>
</dbReference>
<organism evidence="11 12">
    <name type="scientific">Candidatus Gemmiger avicola</name>
    <dbReference type="NCBI Taxonomy" id="2838605"/>
    <lineage>
        <taxon>Bacteria</taxon>
        <taxon>Bacillati</taxon>
        <taxon>Bacillota</taxon>
        <taxon>Clostridia</taxon>
        <taxon>Eubacteriales</taxon>
        <taxon>Gemmiger</taxon>
    </lineage>
</organism>
<evidence type="ECO:0000313" key="11">
    <source>
        <dbReference type="EMBL" id="HJB42746.1"/>
    </source>
</evidence>
<evidence type="ECO:0000256" key="4">
    <source>
        <dbReference type="ARBA" id="ARBA00022692"/>
    </source>
</evidence>
<dbReference type="InterPro" id="IPR058533">
    <property type="entry name" value="Cation_efflux_TM"/>
</dbReference>
<dbReference type="PANTHER" id="PTHR43840:SF15">
    <property type="entry name" value="MITOCHONDRIAL METAL TRANSPORTER 1-RELATED"/>
    <property type="match status" value="1"/>
</dbReference>
<dbReference type="InterPro" id="IPR050291">
    <property type="entry name" value="CDF_Transporter"/>
</dbReference>
<feature type="domain" description="Cation efflux protein cytoplasmic" evidence="10">
    <location>
        <begin position="228"/>
        <end position="304"/>
    </location>
</feature>
<gene>
    <name evidence="11" type="ORF">H9945_09645</name>
</gene>
<evidence type="ECO:0000256" key="2">
    <source>
        <dbReference type="ARBA" id="ARBA00008114"/>
    </source>
</evidence>
<dbReference type="AlphaFoldDB" id="A0A9D2M7C5"/>
<dbReference type="InterPro" id="IPR027469">
    <property type="entry name" value="Cation_efflux_TMD_sf"/>
</dbReference>
<dbReference type="Pfam" id="PF01545">
    <property type="entry name" value="Cation_efflux"/>
    <property type="match status" value="1"/>
</dbReference>
<dbReference type="NCBIfam" id="TIGR01297">
    <property type="entry name" value="CDF"/>
    <property type="match status" value="1"/>
</dbReference>
<comment type="caution">
    <text evidence="11">The sequence shown here is derived from an EMBL/GenBank/DDBJ whole genome shotgun (WGS) entry which is preliminary data.</text>
</comment>
<keyword evidence="5 8" id="KW-1133">Transmembrane helix</keyword>
<evidence type="ECO:0000256" key="7">
    <source>
        <dbReference type="SAM" id="MobiDB-lite"/>
    </source>
</evidence>
<evidence type="ECO:0000259" key="9">
    <source>
        <dbReference type="Pfam" id="PF01545"/>
    </source>
</evidence>
<comment type="similarity">
    <text evidence="2">Belongs to the cation diffusion facilitator (CDF) transporter (TC 2.A.4) family.</text>
</comment>
<comment type="subcellular location">
    <subcellularLocation>
        <location evidence="1">Membrane</location>
        <topology evidence="1">Multi-pass membrane protein</topology>
    </subcellularLocation>
</comment>
<keyword evidence="6 8" id="KW-0472">Membrane</keyword>
<dbReference type="PANTHER" id="PTHR43840">
    <property type="entry name" value="MITOCHONDRIAL METAL TRANSPORTER 1-RELATED"/>
    <property type="match status" value="1"/>
</dbReference>
<evidence type="ECO:0000256" key="5">
    <source>
        <dbReference type="ARBA" id="ARBA00022989"/>
    </source>
</evidence>
<feature type="region of interest" description="Disordered" evidence="7">
    <location>
        <begin position="396"/>
        <end position="418"/>
    </location>
</feature>
<evidence type="ECO:0000256" key="1">
    <source>
        <dbReference type="ARBA" id="ARBA00004141"/>
    </source>
</evidence>
<keyword evidence="3" id="KW-0813">Transport</keyword>
<dbReference type="FunFam" id="1.20.1510.10:FF:000006">
    <property type="entry name" value="Divalent cation efflux transporter"/>
    <property type="match status" value="1"/>
</dbReference>
<accession>A0A9D2M7C5</accession>
<dbReference type="EMBL" id="DWYG01000164">
    <property type="protein sequence ID" value="HJB42746.1"/>
    <property type="molecule type" value="Genomic_DNA"/>
</dbReference>
<sequence>MTHWLLRLFVKNSDRTQDPGVRAAYANLACVAGILCNVLLFAGKFIVGTLFGSVAIAADAMNNLSDASSNIVSLVGFRLGARPADEKHPYGHARYEYLAGLVVSVMILVIGVELFKESFEKLLHPTRVNFGWLSAVVLLASIALKLWLSAFNRTIGKAIHSETLLATAADARNDVLSTSAVLIASLAARITGINRLDGAAGLAVAVFILYSGFGLVRDTLDPILGAAPDPALIDRIERKVLSYPGVLGIHDLMLHDYGPGNRLASFHVEMPADADVLASHDTIDTIEKDLLREEGLITTIHYDPVVADDPHANEVRAFVEQKAAELEPLAAVHDLRIVPGPTHTNVVFECAVPPEFLTAKDHRAARLSTELREAVRNRWPDHFCVIRVESNYGAAPHHTFAGQPEGPAAPASARQTRT</sequence>
<name>A0A9D2M7C5_9FIRM</name>
<dbReference type="Pfam" id="PF16916">
    <property type="entry name" value="ZT_dimer"/>
    <property type="match status" value="1"/>
</dbReference>
<keyword evidence="4 8" id="KW-0812">Transmembrane</keyword>
<dbReference type="Gene3D" id="1.20.1510.10">
    <property type="entry name" value="Cation efflux protein transmembrane domain"/>
    <property type="match status" value="1"/>
</dbReference>
<reference evidence="11" key="1">
    <citation type="journal article" date="2021" name="PeerJ">
        <title>Extensive microbial diversity within the chicken gut microbiome revealed by metagenomics and culture.</title>
        <authorList>
            <person name="Gilroy R."/>
            <person name="Ravi A."/>
            <person name="Getino M."/>
            <person name="Pursley I."/>
            <person name="Horton D.L."/>
            <person name="Alikhan N.F."/>
            <person name="Baker D."/>
            <person name="Gharbi K."/>
            <person name="Hall N."/>
            <person name="Watson M."/>
            <person name="Adriaenssens E.M."/>
            <person name="Foster-Nyarko E."/>
            <person name="Jarju S."/>
            <person name="Secka A."/>
            <person name="Antonio M."/>
            <person name="Oren A."/>
            <person name="Chaudhuri R.R."/>
            <person name="La Ragione R."/>
            <person name="Hildebrand F."/>
            <person name="Pallen M.J."/>
        </authorList>
    </citation>
    <scope>NUCLEOTIDE SEQUENCE</scope>
    <source>
        <strain evidence="11">ChiBcec8-13705</strain>
    </source>
</reference>
<feature type="transmembrane region" description="Helical" evidence="8">
    <location>
        <begin position="20"/>
        <end position="42"/>
    </location>
</feature>
<feature type="transmembrane region" description="Helical" evidence="8">
    <location>
        <begin position="130"/>
        <end position="148"/>
    </location>
</feature>
<dbReference type="GO" id="GO:0008324">
    <property type="term" value="F:monoatomic cation transmembrane transporter activity"/>
    <property type="evidence" value="ECO:0007669"/>
    <property type="project" value="InterPro"/>
</dbReference>